<dbReference type="Proteomes" id="UP000253094">
    <property type="component" value="Unassembled WGS sequence"/>
</dbReference>
<dbReference type="RefSeq" id="WP_114028313.1">
    <property type="nucleotide sequence ID" value="NZ_QOIL01000004.1"/>
</dbReference>
<comment type="caution">
    <text evidence="1">The sequence shown here is derived from an EMBL/GenBank/DDBJ whole genome shotgun (WGS) entry which is preliminary data.</text>
</comment>
<accession>A0A367FMX2</accession>
<reference evidence="1 2" key="1">
    <citation type="submission" date="2018-06" db="EMBL/GenBank/DDBJ databases">
        <title>Sphaerisporangium craniellae sp. nov., isolated from a marine sponge in the South China Sea.</title>
        <authorList>
            <person name="Li L."/>
        </authorList>
    </citation>
    <scope>NUCLEOTIDE SEQUENCE [LARGE SCALE GENOMIC DNA]</scope>
    <source>
        <strain evidence="1 2">CCTCC AA 208026</strain>
    </source>
</reference>
<keyword evidence="2" id="KW-1185">Reference proteome</keyword>
<dbReference type="AlphaFoldDB" id="A0A367FMX2"/>
<protein>
    <recommendedName>
        <fullName evidence="3">DUF4352 domain-containing protein</fullName>
    </recommendedName>
</protein>
<name>A0A367FMX2_9ACTN</name>
<evidence type="ECO:0008006" key="3">
    <source>
        <dbReference type="Google" id="ProtNLM"/>
    </source>
</evidence>
<sequence length="224" mass="23819">MTSAAPTDAPRRRPILVPVLAVLAAATVGVSAAFGGLEDAPEPKADQLGKGATLDQGKMKTVFEDAVVRPGKNGLGVPDKRYLQLILKVTNQTDRTILAQGMNSALVAVRADGKTIKPSSDPADFGPRIVVLAGGKTYGQLHPNVPETVVMAFELRSGAPAPKTVSIDAGTFEWYKWFSNQTHDWVPVEELGPPTPEDLKRGKKSSSMPVVAARITMPVRVEDA</sequence>
<dbReference type="EMBL" id="QOIL01000004">
    <property type="protein sequence ID" value="RCG31743.1"/>
    <property type="molecule type" value="Genomic_DNA"/>
</dbReference>
<evidence type="ECO:0000313" key="2">
    <source>
        <dbReference type="Proteomes" id="UP000253094"/>
    </source>
</evidence>
<organism evidence="1 2">
    <name type="scientific">Sphaerisporangium album</name>
    <dbReference type="NCBI Taxonomy" id="509200"/>
    <lineage>
        <taxon>Bacteria</taxon>
        <taxon>Bacillati</taxon>
        <taxon>Actinomycetota</taxon>
        <taxon>Actinomycetes</taxon>
        <taxon>Streptosporangiales</taxon>
        <taxon>Streptosporangiaceae</taxon>
        <taxon>Sphaerisporangium</taxon>
    </lineage>
</organism>
<dbReference type="OrthoDB" id="3543587at2"/>
<proteinExistence type="predicted"/>
<gene>
    <name evidence="1" type="ORF">DQ384_09395</name>
</gene>
<evidence type="ECO:0000313" key="1">
    <source>
        <dbReference type="EMBL" id="RCG31743.1"/>
    </source>
</evidence>